<keyword evidence="2" id="KW-1185">Reference proteome</keyword>
<accession>A0A9R1VCE8</accession>
<dbReference type="EMBL" id="NBSK02000005">
    <property type="protein sequence ID" value="KAJ0203761.1"/>
    <property type="molecule type" value="Genomic_DNA"/>
</dbReference>
<dbReference type="AlphaFoldDB" id="A0A9R1VCE8"/>
<dbReference type="Proteomes" id="UP000235145">
    <property type="component" value="Unassembled WGS sequence"/>
</dbReference>
<evidence type="ECO:0000313" key="1">
    <source>
        <dbReference type="EMBL" id="KAJ0203761.1"/>
    </source>
</evidence>
<gene>
    <name evidence="1" type="ORF">LSAT_V11C500279720</name>
</gene>
<organism evidence="1 2">
    <name type="scientific">Lactuca sativa</name>
    <name type="common">Garden lettuce</name>
    <dbReference type="NCBI Taxonomy" id="4236"/>
    <lineage>
        <taxon>Eukaryota</taxon>
        <taxon>Viridiplantae</taxon>
        <taxon>Streptophyta</taxon>
        <taxon>Embryophyta</taxon>
        <taxon>Tracheophyta</taxon>
        <taxon>Spermatophyta</taxon>
        <taxon>Magnoliopsida</taxon>
        <taxon>eudicotyledons</taxon>
        <taxon>Gunneridae</taxon>
        <taxon>Pentapetalae</taxon>
        <taxon>asterids</taxon>
        <taxon>campanulids</taxon>
        <taxon>Asterales</taxon>
        <taxon>Asteraceae</taxon>
        <taxon>Cichorioideae</taxon>
        <taxon>Cichorieae</taxon>
        <taxon>Lactucinae</taxon>
        <taxon>Lactuca</taxon>
    </lineage>
</organism>
<protein>
    <submittedName>
        <fullName evidence="1">Uncharacterized protein</fullName>
    </submittedName>
</protein>
<reference evidence="1 2" key="1">
    <citation type="journal article" date="2017" name="Nat. Commun.">
        <title>Genome assembly with in vitro proximity ligation data and whole-genome triplication in lettuce.</title>
        <authorList>
            <person name="Reyes-Chin-Wo S."/>
            <person name="Wang Z."/>
            <person name="Yang X."/>
            <person name="Kozik A."/>
            <person name="Arikit S."/>
            <person name="Song C."/>
            <person name="Xia L."/>
            <person name="Froenicke L."/>
            <person name="Lavelle D.O."/>
            <person name="Truco M.J."/>
            <person name="Xia R."/>
            <person name="Zhu S."/>
            <person name="Xu C."/>
            <person name="Xu H."/>
            <person name="Xu X."/>
            <person name="Cox K."/>
            <person name="Korf I."/>
            <person name="Meyers B.C."/>
            <person name="Michelmore R.W."/>
        </authorList>
    </citation>
    <scope>NUCLEOTIDE SEQUENCE [LARGE SCALE GENOMIC DNA]</scope>
    <source>
        <strain evidence="2">cv. Salinas</strain>
        <tissue evidence="1">Seedlings</tissue>
    </source>
</reference>
<comment type="caution">
    <text evidence="1">The sequence shown here is derived from an EMBL/GenBank/DDBJ whole genome shotgun (WGS) entry which is preliminary data.</text>
</comment>
<evidence type="ECO:0000313" key="2">
    <source>
        <dbReference type="Proteomes" id="UP000235145"/>
    </source>
</evidence>
<proteinExistence type="predicted"/>
<sequence length="151" mass="17847">MKSPQASFMNLLQSGSPIQQMQLFQQQFQSVRNMFYDLMGCESQNLNQVCSKWHDLRLKCIECSKIYNLNNLHKSKSSDFNVFKATLDQYEKIMVTQTFSISQIVAKIEGCSKMKKANLRNFINIFRFEAFKKPRYNFSTIRRANTHLHQR</sequence>
<name>A0A9R1VCE8_LACSA</name>